<dbReference type="SUPFAM" id="SSF55073">
    <property type="entry name" value="Nucleotide cyclase"/>
    <property type="match status" value="1"/>
</dbReference>
<dbReference type="AlphaFoldDB" id="A0AAP3V133"/>
<proteinExistence type="predicted"/>
<keyword evidence="1" id="KW-0812">Transmembrane</keyword>
<dbReference type="InterPro" id="IPR029787">
    <property type="entry name" value="Nucleotide_cyclase"/>
</dbReference>
<keyword evidence="1" id="KW-0472">Membrane</keyword>
<gene>
    <name evidence="4" type="ORF">PZ740_00845</name>
</gene>
<dbReference type="InterPro" id="IPR000160">
    <property type="entry name" value="GGDEF_dom"/>
</dbReference>
<dbReference type="PANTHER" id="PTHR44757">
    <property type="entry name" value="DIGUANYLATE CYCLASE DGCP"/>
    <property type="match status" value="1"/>
</dbReference>
<dbReference type="RefSeq" id="WP_327787335.1">
    <property type="nucleotide sequence ID" value="NZ_JARGEQ010000006.1"/>
</dbReference>
<evidence type="ECO:0000259" key="3">
    <source>
        <dbReference type="PROSITE" id="PS50887"/>
    </source>
</evidence>
<dbReference type="Gene3D" id="3.30.70.270">
    <property type="match status" value="1"/>
</dbReference>
<evidence type="ECO:0000313" key="4">
    <source>
        <dbReference type="EMBL" id="MDF1584927.1"/>
    </source>
</evidence>
<dbReference type="InterPro" id="IPR035919">
    <property type="entry name" value="EAL_sf"/>
</dbReference>
<dbReference type="InterPro" id="IPR001633">
    <property type="entry name" value="EAL_dom"/>
</dbReference>
<dbReference type="CDD" id="cd01949">
    <property type="entry name" value="GGDEF"/>
    <property type="match status" value="1"/>
</dbReference>
<feature type="domain" description="EAL" evidence="2">
    <location>
        <begin position="464"/>
        <end position="713"/>
    </location>
</feature>
<dbReference type="InterPro" id="IPR043128">
    <property type="entry name" value="Rev_trsase/Diguanyl_cyclase"/>
</dbReference>
<evidence type="ECO:0000259" key="2">
    <source>
        <dbReference type="PROSITE" id="PS50883"/>
    </source>
</evidence>
<dbReference type="PROSITE" id="PS50887">
    <property type="entry name" value="GGDEF"/>
    <property type="match status" value="1"/>
</dbReference>
<sequence>MAKASGARAFAEAQASDLAALARLLGRGGLKVVVPSVAVAVAAAAAVVLAALFLLAQEQSIRAAAAARGTIEAALHRFERQLAGVADDEARRFAAAGPPAADALSSLHRELGIAYCLLFDETGRPVGSQTAGAPDLATILAALGPPPDGQSVQTGYVRTVAGPALAAAVPLELAQRTSRASGQAARLVLVAPLAGRPLADLTALAHLPDLDLGPPVAAPGLQSVALRGADGTVAGTLSWRQPRPGDAIVHRVLPLLLTAVGGVGFLGWRSWRRGRGVERALAASEARAQLLELVDPLTRLPNRIFFAGWLAQALSRAEAQGSGVALLHLDLDGFKEINETMGHAAGDRLLCLAAARIRAGLKAGEVAARLGDDEFAVAREGVVLPQFAQEIGRRLLRLLAEPFEIDGRIVQVCTSVGIAVAPGDGSGAVQLSRHAGMALLLAKQTRGGAVRHFEPAMGERLASRRRLIGELRQAMPAGQLEVHYQPQCALHDRRLLGFEALLRWRHPERGLIGPAEFVPLAEETGLIHEIGAWVLRTACAEAVRWPGLKMAVNLSPAQFHQHGLATLVAGILAETGLPAQQLELEITESSLLGNSRQVCATLERLRALGTSIALDDFGTGYSSLGQLHRVPVDVIKIDRSFIAQLGRSARAEAILRAVMGLAEGLGVTVIAEGIETEAQLIRLRAFGCAQGQGYYYARPLPPAQLAKAGWREPQAVRPLEA</sequence>
<organism evidence="4 5">
    <name type="scientific">Marinimicrococcus flavescens</name>
    <dbReference type="NCBI Taxonomy" id="3031815"/>
    <lineage>
        <taxon>Bacteria</taxon>
        <taxon>Pseudomonadati</taxon>
        <taxon>Pseudomonadota</taxon>
        <taxon>Alphaproteobacteria</taxon>
        <taxon>Geminicoccales</taxon>
        <taxon>Geminicoccaceae</taxon>
        <taxon>Marinimicrococcus</taxon>
    </lineage>
</organism>
<dbReference type="SMART" id="SM00267">
    <property type="entry name" value="GGDEF"/>
    <property type="match status" value="1"/>
</dbReference>
<dbReference type="Pfam" id="PF00563">
    <property type="entry name" value="EAL"/>
    <property type="match status" value="1"/>
</dbReference>
<dbReference type="CDD" id="cd01948">
    <property type="entry name" value="EAL"/>
    <property type="match status" value="1"/>
</dbReference>
<dbReference type="NCBIfam" id="TIGR00254">
    <property type="entry name" value="GGDEF"/>
    <property type="match status" value="1"/>
</dbReference>
<dbReference type="SMART" id="SM00052">
    <property type="entry name" value="EAL"/>
    <property type="match status" value="1"/>
</dbReference>
<comment type="caution">
    <text evidence="4">The sequence shown here is derived from an EMBL/GenBank/DDBJ whole genome shotgun (WGS) entry which is preliminary data.</text>
</comment>
<name>A0AAP3V133_9PROT</name>
<keyword evidence="1" id="KW-1133">Transmembrane helix</keyword>
<feature type="transmembrane region" description="Helical" evidence="1">
    <location>
        <begin position="32"/>
        <end position="55"/>
    </location>
</feature>
<dbReference type="Gene3D" id="3.20.20.450">
    <property type="entry name" value="EAL domain"/>
    <property type="match status" value="1"/>
</dbReference>
<dbReference type="PROSITE" id="PS50883">
    <property type="entry name" value="EAL"/>
    <property type="match status" value="1"/>
</dbReference>
<keyword evidence="5" id="KW-1185">Reference proteome</keyword>
<dbReference type="Proteomes" id="UP001301140">
    <property type="component" value="Unassembled WGS sequence"/>
</dbReference>
<dbReference type="SUPFAM" id="SSF141868">
    <property type="entry name" value="EAL domain-like"/>
    <property type="match status" value="1"/>
</dbReference>
<dbReference type="Pfam" id="PF00990">
    <property type="entry name" value="GGDEF"/>
    <property type="match status" value="1"/>
</dbReference>
<dbReference type="EMBL" id="JARGEQ010000006">
    <property type="protein sequence ID" value="MDF1584927.1"/>
    <property type="molecule type" value="Genomic_DNA"/>
</dbReference>
<evidence type="ECO:0000256" key="1">
    <source>
        <dbReference type="SAM" id="Phobius"/>
    </source>
</evidence>
<accession>A0AAP3V133</accession>
<dbReference type="PANTHER" id="PTHR44757:SF2">
    <property type="entry name" value="BIOFILM ARCHITECTURE MAINTENANCE PROTEIN MBAA"/>
    <property type="match status" value="1"/>
</dbReference>
<reference evidence="4 5" key="1">
    <citation type="submission" date="2023-03" db="EMBL/GenBank/DDBJ databases">
        <title>YIM 152171 draft genome.</title>
        <authorList>
            <person name="Yang Z."/>
        </authorList>
    </citation>
    <scope>NUCLEOTIDE SEQUENCE [LARGE SCALE GENOMIC DNA]</scope>
    <source>
        <strain evidence="4 5">YIM 152171</strain>
    </source>
</reference>
<feature type="domain" description="GGDEF" evidence="3">
    <location>
        <begin position="322"/>
        <end position="455"/>
    </location>
</feature>
<dbReference type="InterPro" id="IPR052155">
    <property type="entry name" value="Biofilm_reg_signaling"/>
</dbReference>
<protein>
    <submittedName>
        <fullName evidence="4">Bifunctional diguanylate cyclase/phosphodiesterase</fullName>
    </submittedName>
</protein>
<evidence type="ECO:0000313" key="5">
    <source>
        <dbReference type="Proteomes" id="UP001301140"/>
    </source>
</evidence>